<proteinExistence type="predicted"/>
<sequence length="129" mass="14164">MMSELHGQAQGLGGLFHVPNQPLVIHPDKKVALSSEPEGQFADDVPCGTAENPISLLEAQGPALLSVFVRRRFLVSIVEVGRGTGDWVAIIFDRYHQEETNKAPHLYVLDPHTMSNKADQIILDHGHHG</sequence>
<evidence type="ECO:0000313" key="2">
    <source>
        <dbReference type="Proteomes" id="UP000826573"/>
    </source>
</evidence>
<accession>A0A9P8KZD3</accession>
<dbReference type="EMBL" id="JAIMJC010000001">
    <property type="protein sequence ID" value="KAH0532176.1"/>
    <property type="molecule type" value="Genomic_DNA"/>
</dbReference>
<reference evidence="1 2" key="1">
    <citation type="submission" date="2021-08" db="EMBL/GenBank/DDBJ databases">
        <title>The highly contiguous genome resource for Trichoderma semiorbis FJ059, a fungal antagonistic to plant pathogens.</title>
        <authorList>
            <person name="Liu T."/>
        </authorList>
    </citation>
    <scope>NUCLEOTIDE SEQUENCE [LARGE SCALE GENOMIC DNA]</scope>
    <source>
        <strain evidence="1 2">FJ059</strain>
    </source>
</reference>
<keyword evidence="2" id="KW-1185">Reference proteome</keyword>
<gene>
    <name evidence="1" type="ORF">TsFJ059_000903</name>
</gene>
<organism evidence="1 2">
    <name type="scientific">Trichoderma semiorbis</name>
    <dbReference type="NCBI Taxonomy" id="1491008"/>
    <lineage>
        <taxon>Eukaryota</taxon>
        <taxon>Fungi</taxon>
        <taxon>Dikarya</taxon>
        <taxon>Ascomycota</taxon>
        <taxon>Pezizomycotina</taxon>
        <taxon>Sordariomycetes</taxon>
        <taxon>Hypocreomycetidae</taxon>
        <taxon>Hypocreales</taxon>
        <taxon>Hypocreaceae</taxon>
        <taxon>Trichoderma</taxon>
    </lineage>
</organism>
<name>A0A9P8KZD3_9HYPO</name>
<evidence type="ECO:0000313" key="1">
    <source>
        <dbReference type="EMBL" id="KAH0532176.1"/>
    </source>
</evidence>
<comment type="caution">
    <text evidence="1">The sequence shown here is derived from an EMBL/GenBank/DDBJ whole genome shotgun (WGS) entry which is preliminary data.</text>
</comment>
<protein>
    <submittedName>
        <fullName evidence="1">Uncharacterized protein</fullName>
    </submittedName>
</protein>
<dbReference type="Proteomes" id="UP000826573">
    <property type="component" value="Unassembled WGS sequence"/>
</dbReference>
<dbReference type="AlphaFoldDB" id="A0A9P8KZD3"/>